<dbReference type="NCBIfam" id="TIGR00160">
    <property type="entry name" value="MGSA"/>
    <property type="match status" value="1"/>
</dbReference>
<comment type="catalytic activity">
    <reaction evidence="1">
        <text>dihydroxyacetone phosphate = methylglyoxal + phosphate</text>
        <dbReference type="Rhea" id="RHEA:17937"/>
        <dbReference type="ChEBI" id="CHEBI:17158"/>
        <dbReference type="ChEBI" id="CHEBI:43474"/>
        <dbReference type="ChEBI" id="CHEBI:57642"/>
        <dbReference type="EC" id="4.2.3.3"/>
    </reaction>
</comment>
<dbReference type="EMBL" id="DXES01000036">
    <property type="protein sequence ID" value="HIX64957.1"/>
    <property type="molecule type" value="Genomic_DNA"/>
</dbReference>
<dbReference type="Pfam" id="PF02142">
    <property type="entry name" value="MGS"/>
    <property type="match status" value="1"/>
</dbReference>
<reference evidence="4" key="1">
    <citation type="journal article" date="2021" name="PeerJ">
        <title>Extensive microbial diversity within the chicken gut microbiome revealed by metagenomics and culture.</title>
        <authorList>
            <person name="Gilroy R."/>
            <person name="Ravi A."/>
            <person name="Getino M."/>
            <person name="Pursley I."/>
            <person name="Horton D.L."/>
            <person name="Alikhan N.F."/>
            <person name="Baker D."/>
            <person name="Gharbi K."/>
            <person name="Hall N."/>
            <person name="Watson M."/>
            <person name="Adriaenssens E.M."/>
            <person name="Foster-Nyarko E."/>
            <person name="Jarju S."/>
            <person name="Secka A."/>
            <person name="Antonio M."/>
            <person name="Oren A."/>
            <person name="Chaudhuri R.R."/>
            <person name="La Ragione R."/>
            <person name="Hildebrand F."/>
            <person name="Pallen M.J."/>
        </authorList>
    </citation>
    <scope>NUCLEOTIDE SEQUENCE</scope>
    <source>
        <strain evidence="4">CHK188-5543</strain>
    </source>
</reference>
<dbReference type="GO" id="GO:0019242">
    <property type="term" value="P:methylglyoxal biosynthetic process"/>
    <property type="evidence" value="ECO:0007669"/>
    <property type="project" value="UniProtKB-UniRule"/>
</dbReference>
<dbReference type="AlphaFoldDB" id="A0A9D1WQB2"/>
<gene>
    <name evidence="1 4" type="primary">mgsA</name>
    <name evidence="4" type="ORF">H9736_01775</name>
</gene>
<dbReference type="GO" id="GO:0008929">
    <property type="term" value="F:methylglyoxal synthase activity"/>
    <property type="evidence" value="ECO:0007669"/>
    <property type="project" value="UniProtKB-UniRule"/>
</dbReference>
<feature type="active site" description="Proton donor/acceptor" evidence="1 2">
    <location>
        <position position="60"/>
    </location>
</feature>
<dbReference type="InterPro" id="IPR011607">
    <property type="entry name" value="MGS-like_dom"/>
</dbReference>
<dbReference type="PANTHER" id="PTHR30492">
    <property type="entry name" value="METHYLGLYOXAL SYNTHASE"/>
    <property type="match status" value="1"/>
</dbReference>
<dbReference type="InterPro" id="IPR004363">
    <property type="entry name" value="Methylgl_synth"/>
</dbReference>
<name>A0A9D1WQB2_9FIRM</name>
<dbReference type="InterPro" id="IPR036914">
    <property type="entry name" value="MGS-like_dom_sf"/>
</dbReference>
<dbReference type="PROSITE" id="PS51855">
    <property type="entry name" value="MGS"/>
    <property type="match status" value="1"/>
</dbReference>
<feature type="binding site" evidence="1">
    <location>
        <position position="8"/>
    </location>
    <ligand>
        <name>substrate</name>
    </ligand>
</feature>
<comment type="caution">
    <text evidence="4">The sequence shown here is derived from an EMBL/GenBank/DDBJ whole genome shotgun (WGS) entry which is preliminary data.</text>
</comment>
<dbReference type="PIRSF" id="PIRSF006614">
    <property type="entry name" value="Methylglyox_syn"/>
    <property type="match status" value="1"/>
</dbReference>
<dbReference type="CDD" id="cd01422">
    <property type="entry name" value="MGS"/>
    <property type="match status" value="1"/>
</dbReference>
<feature type="domain" description="MGS-like" evidence="3">
    <location>
        <begin position="1"/>
        <end position="134"/>
    </location>
</feature>
<dbReference type="Gene3D" id="3.40.50.1380">
    <property type="entry name" value="Methylglyoxal synthase-like domain"/>
    <property type="match status" value="1"/>
</dbReference>
<reference evidence="4" key="2">
    <citation type="submission" date="2021-04" db="EMBL/GenBank/DDBJ databases">
        <authorList>
            <person name="Gilroy R."/>
        </authorList>
    </citation>
    <scope>NUCLEOTIDE SEQUENCE</scope>
    <source>
        <strain evidence="4">CHK188-5543</strain>
    </source>
</reference>
<evidence type="ECO:0000313" key="5">
    <source>
        <dbReference type="Proteomes" id="UP000886800"/>
    </source>
</evidence>
<accession>A0A9D1WQB2</accession>
<comment type="similarity">
    <text evidence="1">Belongs to the methylglyoxal synthase family.</text>
</comment>
<keyword evidence="1 4" id="KW-0456">Lyase</keyword>
<dbReference type="SMART" id="SM00851">
    <property type="entry name" value="MGS"/>
    <property type="match status" value="1"/>
</dbReference>
<dbReference type="NCBIfam" id="NF003559">
    <property type="entry name" value="PRK05234.1"/>
    <property type="match status" value="1"/>
</dbReference>
<sequence>MNIALIAHDSKKELMVQFCIAYCGIFSRHSLCATGTTGKLVAEATGLPVFRFLGGPQGGDQQIAARIACNEIDLLLFFRDPIRCNPGEPDEAGLLRLCDVHNIPVATNIATAEALIHALERGDLDWREIVNPIR</sequence>
<evidence type="ECO:0000259" key="3">
    <source>
        <dbReference type="PROSITE" id="PS51855"/>
    </source>
</evidence>
<dbReference type="Proteomes" id="UP000886800">
    <property type="component" value="Unassembled WGS sequence"/>
</dbReference>
<protein>
    <recommendedName>
        <fullName evidence="1">Methylglyoxal synthase</fullName>
        <shortName evidence="1">MGS</shortName>
        <ecNumber evidence="1">4.2.3.3</ecNumber>
    </recommendedName>
</protein>
<evidence type="ECO:0000256" key="2">
    <source>
        <dbReference type="PIRSR" id="PIRSR006614-1"/>
    </source>
</evidence>
<dbReference type="SUPFAM" id="SSF52335">
    <property type="entry name" value="Methylglyoxal synthase-like"/>
    <property type="match status" value="1"/>
</dbReference>
<dbReference type="GO" id="GO:0005829">
    <property type="term" value="C:cytosol"/>
    <property type="evidence" value="ECO:0007669"/>
    <property type="project" value="TreeGrafter"/>
</dbReference>
<comment type="function">
    <text evidence="1">Catalyzes the formation of methylglyoxal from dihydroxyacetone phosphate.</text>
</comment>
<dbReference type="EC" id="4.2.3.3" evidence="1"/>
<organism evidence="4 5">
    <name type="scientific">Candidatus Anaerotruncus excrementipullorum</name>
    <dbReference type="NCBI Taxonomy" id="2838465"/>
    <lineage>
        <taxon>Bacteria</taxon>
        <taxon>Bacillati</taxon>
        <taxon>Bacillota</taxon>
        <taxon>Clostridia</taxon>
        <taxon>Eubacteriales</taxon>
        <taxon>Oscillospiraceae</taxon>
        <taxon>Anaerotruncus</taxon>
    </lineage>
</organism>
<feature type="binding site" evidence="1">
    <location>
        <begin position="34"/>
        <end position="37"/>
    </location>
    <ligand>
        <name>substrate</name>
    </ligand>
</feature>
<evidence type="ECO:0000313" key="4">
    <source>
        <dbReference type="EMBL" id="HIX64957.1"/>
    </source>
</evidence>
<comment type="caution">
    <text evidence="1">Lacks conserved residue(s) required for the propagation of feature annotation.</text>
</comment>
<feature type="binding site" evidence="1">
    <location>
        <position position="12"/>
    </location>
    <ligand>
        <name>substrate</name>
    </ligand>
</feature>
<evidence type="ECO:0000256" key="1">
    <source>
        <dbReference type="HAMAP-Rule" id="MF_00549"/>
    </source>
</evidence>
<dbReference type="PANTHER" id="PTHR30492:SF0">
    <property type="entry name" value="METHYLGLYOXAL SYNTHASE"/>
    <property type="match status" value="1"/>
</dbReference>
<proteinExistence type="inferred from homology"/>
<dbReference type="HAMAP" id="MF_00549">
    <property type="entry name" value="Methylglyoxal_synth"/>
    <property type="match status" value="1"/>
</dbReference>